<dbReference type="SMART" id="SM00487">
    <property type="entry name" value="DEXDc"/>
    <property type="match status" value="1"/>
</dbReference>
<evidence type="ECO:0000256" key="4">
    <source>
        <dbReference type="ARBA" id="ARBA00022806"/>
    </source>
</evidence>
<dbReference type="PANTHER" id="PTHR47958">
    <property type="entry name" value="ATP-DEPENDENT RNA HELICASE DBP3"/>
    <property type="match status" value="1"/>
</dbReference>
<dbReference type="EMBL" id="CAMPGE010016970">
    <property type="protein sequence ID" value="CAI2375483.1"/>
    <property type="molecule type" value="Genomic_DNA"/>
</dbReference>
<feature type="region of interest" description="Disordered" evidence="7">
    <location>
        <begin position="35"/>
        <end position="79"/>
    </location>
</feature>
<keyword evidence="2" id="KW-0547">Nucleotide-binding</keyword>
<dbReference type="GO" id="GO:0003676">
    <property type="term" value="F:nucleic acid binding"/>
    <property type="evidence" value="ECO:0007669"/>
    <property type="project" value="InterPro"/>
</dbReference>
<evidence type="ECO:0000313" key="11">
    <source>
        <dbReference type="EMBL" id="CAI2375483.1"/>
    </source>
</evidence>
<dbReference type="EC" id="3.6.4.13" evidence="1"/>
<organism evidence="11 12">
    <name type="scientific">Euplotes crassus</name>
    <dbReference type="NCBI Taxonomy" id="5936"/>
    <lineage>
        <taxon>Eukaryota</taxon>
        <taxon>Sar</taxon>
        <taxon>Alveolata</taxon>
        <taxon>Ciliophora</taxon>
        <taxon>Intramacronucleata</taxon>
        <taxon>Spirotrichea</taxon>
        <taxon>Hypotrichia</taxon>
        <taxon>Euplotida</taxon>
        <taxon>Euplotidae</taxon>
        <taxon>Moneuplotes</taxon>
    </lineage>
</organism>
<dbReference type="Proteomes" id="UP001295684">
    <property type="component" value="Unassembled WGS sequence"/>
</dbReference>
<dbReference type="Pfam" id="PF00271">
    <property type="entry name" value="Helicase_C"/>
    <property type="match status" value="1"/>
</dbReference>
<dbReference type="InterPro" id="IPR027417">
    <property type="entry name" value="P-loop_NTPase"/>
</dbReference>
<evidence type="ECO:0000259" key="8">
    <source>
        <dbReference type="PROSITE" id="PS51192"/>
    </source>
</evidence>
<dbReference type="SMART" id="SM00490">
    <property type="entry name" value="HELICc"/>
    <property type="match status" value="1"/>
</dbReference>
<protein>
    <recommendedName>
        <fullName evidence="1">RNA helicase</fullName>
        <ecNumber evidence="1">3.6.4.13</ecNumber>
    </recommendedName>
</protein>
<sequence length="904" mass="102373">MNSSVSRSNNISAPKIIGTLNLAGTPSTSKVKNIFEDKSSDSPQKAPIPPPAPLPFNKNLENEADSNKEDVTVQEDEEDDPFEAFMKGVEQEACAQDDLGMDKKDEENVISYEDILKMNNDQTESVMEQSNMDSDEEMEIDNAPQKKMDEETYHQEFMKKLKRETVAKEQEVFFSDDDDEFIENFEAKKETGTDDYLEKQKKANEKRELLLSHKMQRRGELEPFQKNFYIEPKEITDMTEEQVEQYRKDLGDVAVRGVQCPRPIMTWYQCGLTQRILTVLEKKNFEEPRPIQKQALPAIMGGRDVIGIAETGSGKTLAYLLPMLRHILNQRPIKEGDGMIGLVVAPTRELAQQIYNETKLFTKYLNLNAVCVYGGADVGSQLSQLKRGAEIVVCTPGRMIEVLTTNGGKFTNLHRVTYLVLDEADRMLDMGFEPQISRIIGGCRDDRQTVMFSATFPKTIVSLAKRILTSPLEIVVGNRGQACKAIEQFVEIIEEDDKLLRLTQILDKWINIGSVLIFVDSQKEADELFENLFKLGYKLFTLHGGIDHTDREYTIQDFKKGIRKIMVATSIAARGLDIKSIRVVINYKCPNHMEDYIHRIGRTGRAGNAGTAYTFITSDEEHYASDLVKALKSSEQPVSQELLELDEEYQRKVREGEIAYKKKYTVATGRGYDFTEEERKKFADSKKNQEKGLFAEAEEEISDSEIKIREAGETEDENFQLSDHRLNEILRDPKAKQIAREASLKATKEALVQGLEGDKIVELADKAIMEALSTYRPQSKFEKGMEQAMKVRDSFMDRENESSDHFTAKFEINDYPQNSRSKVCSRDFLSTIYDLTGCQVSVRGTHFEQGKAVPMGQTKQYLFIEGSSKHEVANAYKELKRVLDESASAAAASGMGGAGKYNVI</sequence>
<dbReference type="PROSITE" id="PS00039">
    <property type="entry name" value="DEAD_ATP_HELICASE"/>
    <property type="match status" value="1"/>
</dbReference>
<dbReference type="CDD" id="cd17953">
    <property type="entry name" value="DEADc_DDX46"/>
    <property type="match status" value="1"/>
</dbReference>
<dbReference type="SUPFAM" id="SSF52540">
    <property type="entry name" value="P-loop containing nucleoside triphosphate hydrolases"/>
    <property type="match status" value="2"/>
</dbReference>
<dbReference type="GO" id="GO:0016787">
    <property type="term" value="F:hydrolase activity"/>
    <property type="evidence" value="ECO:0007669"/>
    <property type="project" value="UniProtKB-KW"/>
</dbReference>
<dbReference type="AlphaFoldDB" id="A0AAD1XMM8"/>
<dbReference type="InterPro" id="IPR001650">
    <property type="entry name" value="Helicase_C-like"/>
</dbReference>
<dbReference type="InterPro" id="IPR014014">
    <property type="entry name" value="RNA_helicase_DEAD_Q_motif"/>
</dbReference>
<keyword evidence="12" id="KW-1185">Reference proteome</keyword>
<evidence type="ECO:0000259" key="9">
    <source>
        <dbReference type="PROSITE" id="PS51194"/>
    </source>
</evidence>
<evidence type="ECO:0000256" key="5">
    <source>
        <dbReference type="ARBA" id="ARBA00022840"/>
    </source>
</evidence>
<keyword evidence="5" id="KW-0067">ATP-binding</keyword>
<gene>
    <name evidence="11" type="ORF">ECRASSUSDP1_LOCUS16845</name>
</gene>
<evidence type="ECO:0000256" key="7">
    <source>
        <dbReference type="SAM" id="MobiDB-lite"/>
    </source>
</evidence>
<accession>A0AAD1XMM8</accession>
<feature type="short sequence motif" description="Q motif" evidence="6">
    <location>
        <begin position="265"/>
        <end position="293"/>
    </location>
</feature>
<dbReference type="PROSITE" id="PS51195">
    <property type="entry name" value="Q_MOTIF"/>
    <property type="match status" value="1"/>
</dbReference>
<dbReference type="InterPro" id="IPR000629">
    <property type="entry name" value="RNA-helicase_DEAD-box_CS"/>
</dbReference>
<dbReference type="InterPro" id="IPR014001">
    <property type="entry name" value="Helicase_ATP-bd"/>
</dbReference>
<dbReference type="GO" id="GO:0005524">
    <property type="term" value="F:ATP binding"/>
    <property type="evidence" value="ECO:0007669"/>
    <property type="project" value="UniProtKB-KW"/>
</dbReference>
<evidence type="ECO:0000256" key="2">
    <source>
        <dbReference type="ARBA" id="ARBA00022741"/>
    </source>
</evidence>
<dbReference type="PROSITE" id="PS51194">
    <property type="entry name" value="HELICASE_CTER"/>
    <property type="match status" value="1"/>
</dbReference>
<evidence type="ECO:0000256" key="1">
    <source>
        <dbReference type="ARBA" id="ARBA00012552"/>
    </source>
</evidence>
<evidence type="ECO:0000256" key="6">
    <source>
        <dbReference type="PROSITE-ProRule" id="PRU00552"/>
    </source>
</evidence>
<dbReference type="GO" id="GO:0003724">
    <property type="term" value="F:RNA helicase activity"/>
    <property type="evidence" value="ECO:0007669"/>
    <property type="project" value="UniProtKB-EC"/>
</dbReference>
<feature type="domain" description="DEAD-box RNA helicase Q" evidence="10">
    <location>
        <begin position="265"/>
        <end position="293"/>
    </location>
</feature>
<reference evidence="11" key="1">
    <citation type="submission" date="2023-07" db="EMBL/GenBank/DDBJ databases">
        <authorList>
            <consortium name="AG Swart"/>
            <person name="Singh M."/>
            <person name="Singh A."/>
            <person name="Seah K."/>
            <person name="Emmerich C."/>
        </authorList>
    </citation>
    <scope>NUCLEOTIDE SEQUENCE</scope>
    <source>
        <strain evidence="11">DP1</strain>
    </source>
</reference>
<dbReference type="CDD" id="cd18787">
    <property type="entry name" value="SF2_C_DEAD"/>
    <property type="match status" value="1"/>
</dbReference>
<dbReference type="InterPro" id="IPR011545">
    <property type="entry name" value="DEAD/DEAH_box_helicase_dom"/>
</dbReference>
<evidence type="ECO:0000259" key="10">
    <source>
        <dbReference type="PROSITE" id="PS51195"/>
    </source>
</evidence>
<proteinExistence type="predicted"/>
<dbReference type="Gene3D" id="3.40.50.300">
    <property type="entry name" value="P-loop containing nucleotide triphosphate hydrolases"/>
    <property type="match status" value="2"/>
</dbReference>
<dbReference type="Pfam" id="PF00270">
    <property type="entry name" value="DEAD"/>
    <property type="match status" value="1"/>
</dbReference>
<keyword evidence="4" id="KW-0347">Helicase</keyword>
<dbReference type="PROSITE" id="PS51192">
    <property type="entry name" value="HELICASE_ATP_BIND_1"/>
    <property type="match status" value="1"/>
</dbReference>
<feature type="domain" description="Helicase ATP-binding" evidence="8">
    <location>
        <begin position="296"/>
        <end position="474"/>
    </location>
</feature>
<comment type="caution">
    <text evidence="11">The sequence shown here is derived from an EMBL/GenBank/DDBJ whole genome shotgun (WGS) entry which is preliminary data.</text>
</comment>
<dbReference type="FunFam" id="3.40.50.300:FF:000079">
    <property type="entry name" value="probable ATP-dependent RNA helicase DDX17"/>
    <property type="match status" value="1"/>
</dbReference>
<keyword evidence="3" id="KW-0378">Hydrolase</keyword>
<feature type="domain" description="Helicase C-terminal" evidence="9">
    <location>
        <begin position="485"/>
        <end position="646"/>
    </location>
</feature>
<evidence type="ECO:0000256" key="3">
    <source>
        <dbReference type="ARBA" id="ARBA00022801"/>
    </source>
</evidence>
<evidence type="ECO:0000313" key="12">
    <source>
        <dbReference type="Proteomes" id="UP001295684"/>
    </source>
</evidence>
<name>A0AAD1XMM8_EUPCR</name>